<reference evidence="1" key="1">
    <citation type="submission" date="2023-03" db="EMBL/GenBank/DDBJ databases">
        <title>Massive genome expansion in bonnet fungi (Mycena s.s.) driven by repeated elements and novel gene families across ecological guilds.</title>
        <authorList>
            <consortium name="Lawrence Berkeley National Laboratory"/>
            <person name="Harder C.B."/>
            <person name="Miyauchi S."/>
            <person name="Viragh M."/>
            <person name="Kuo A."/>
            <person name="Thoen E."/>
            <person name="Andreopoulos B."/>
            <person name="Lu D."/>
            <person name="Skrede I."/>
            <person name="Drula E."/>
            <person name="Henrissat B."/>
            <person name="Morin E."/>
            <person name="Kohler A."/>
            <person name="Barry K."/>
            <person name="LaButti K."/>
            <person name="Morin E."/>
            <person name="Salamov A."/>
            <person name="Lipzen A."/>
            <person name="Mereny Z."/>
            <person name="Hegedus B."/>
            <person name="Baldrian P."/>
            <person name="Stursova M."/>
            <person name="Weitz H."/>
            <person name="Taylor A."/>
            <person name="Grigoriev I.V."/>
            <person name="Nagy L.G."/>
            <person name="Martin F."/>
            <person name="Kauserud H."/>
        </authorList>
    </citation>
    <scope>NUCLEOTIDE SEQUENCE</scope>
    <source>
        <strain evidence="1">CBHHK002</strain>
    </source>
</reference>
<dbReference type="EMBL" id="JARIHO010000050">
    <property type="protein sequence ID" value="KAJ7321583.1"/>
    <property type="molecule type" value="Genomic_DNA"/>
</dbReference>
<name>A0AAD7EHB4_9AGAR</name>
<comment type="caution">
    <text evidence="1">The sequence shown here is derived from an EMBL/GenBank/DDBJ whole genome shotgun (WGS) entry which is preliminary data.</text>
</comment>
<protein>
    <submittedName>
        <fullName evidence="1">Uncharacterized protein</fullName>
    </submittedName>
</protein>
<organism evidence="1 2">
    <name type="scientific">Mycena albidolilacea</name>
    <dbReference type="NCBI Taxonomy" id="1033008"/>
    <lineage>
        <taxon>Eukaryota</taxon>
        <taxon>Fungi</taxon>
        <taxon>Dikarya</taxon>
        <taxon>Basidiomycota</taxon>
        <taxon>Agaricomycotina</taxon>
        <taxon>Agaricomycetes</taxon>
        <taxon>Agaricomycetidae</taxon>
        <taxon>Agaricales</taxon>
        <taxon>Marasmiineae</taxon>
        <taxon>Mycenaceae</taxon>
        <taxon>Mycena</taxon>
    </lineage>
</organism>
<sequence length="80" mass="8897">YKPPAALVFTLDELALDLNRINRQLYVHRVVEHPVNAIVEFPETGSTQGICVAHKFSVDPNSEFHPKQNIQYSLGDGHGG</sequence>
<proteinExistence type="predicted"/>
<keyword evidence="2" id="KW-1185">Reference proteome</keyword>
<accession>A0AAD7EHB4</accession>
<dbReference type="AlphaFoldDB" id="A0AAD7EHB4"/>
<evidence type="ECO:0000313" key="1">
    <source>
        <dbReference type="EMBL" id="KAJ7321583.1"/>
    </source>
</evidence>
<evidence type="ECO:0000313" key="2">
    <source>
        <dbReference type="Proteomes" id="UP001218218"/>
    </source>
</evidence>
<feature type="non-terminal residue" evidence="1">
    <location>
        <position position="80"/>
    </location>
</feature>
<dbReference type="Proteomes" id="UP001218218">
    <property type="component" value="Unassembled WGS sequence"/>
</dbReference>
<gene>
    <name evidence="1" type="ORF">DFH08DRAFT_628654</name>
</gene>
<feature type="non-terminal residue" evidence="1">
    <location>
        <position position="1"/>
    </location>
</feature>